<dbReference type="SFLD" id="SFLDG01082">
    <property type="entry name" value="B12-binding_domain_containing"/>
    <property type="match status" value="1"/>
</dbReference>
<dbReference type="CDD" id="cd01335">
    <property type="entry name" value="Radical_SAM"/>
    <property type="match status" value="1"/>
</dbReference>
<protein>
    <submittedName>
        <fullName evidence="8">Radical SAM protein</fullName>
    </submittedName>
</protein>
<dbReference type="GO" id="GO:0003824">
    <property type="term" value="F:catalytic activity"/>
    <property type="evidence" value="ECO:0007669"/>
    <property type="project" value="InterPro"/>
</dbReference>
<dbReference type="InterPro" id="IPR006638">
    <property type="entry name" value="Elp3/MiaA/NifB-like_rSAM"/>
</dbReference>
<dbReference type="GO" id="GO:0002926">
    <property type="term" value="P:tRNA wobble base 5-methoxycarbonylmethyl-2-thiouridinylation"/>
    <property type="evidence" value="ECO:0007669"/>
    <property type="project" value="TreeGrafter"/>
</dbReference>
<dbReference type="InterPro" id="IPR023404">
    <property type="entry name" value="rSAM_horseshoe"/>
</dbReference>
<dbReference type="InterPro" id="IPR039661">
    <property type="entry name" value="ELP3"/>
</dbReference>
<evidence type="ECO:0000259" key="7">
    <source>
        <dbReference type="PROSITE" id="PS51918"/>
    </source>
</evidence>
<dbReference type="SUPFAM" id="SSF102114">
    <property type="entry name" value="Radical SAM enzymes"/>
    <property type="match status" value="1"/>
</dbReference>
<keyword evidence="3" id="KW-0949">S-adenosyl-L-methionine</keyword>
<dbReference type="InterPro" id="IPR032432">
    <property type="entry name" value="Radical_SAM_C"/>
</dbReference>
<keyword evidence="5" id="KW-0408">Iron</keyword>
<organism evidence="8 9">
    <name type="scientific">Desulfobotulus mexicanus</name>
    <dbReference type="NCBI Taxonomy" id="2586642"/>
    <lineage>
        <taxon>Bacteria</taxon>
        <taxon>Pseudomonadati</taxon>
        <taxon>Thermodesulfobacteriota</taxon>
        <taxon>Desulfobacteria</taxon>
        <taxon>Desulfobacterales</taxon>
        <taxon>Desulfobacteraceae</taxon>
        <taxon>Desulfobotulus</taxon>
    </lineage>
</organism>
<dbReference type="PANTHER" id="PTHR11135">
    <property type="entry name" value="HISTONE ACETYLTRANSFERASE-RELATED"/>
    <property type="match status" value="1"/>
</dbReference>
<evidence type="ECO:0000256" key="2">
    <source>
        <dbReference type="ARBA" id="ARBA00022485"/>
    </source>
</evidence>
<dbReference type="Gene3D" id="3.80.30.20">
    <property type="entry name" value="tm_1862 like domain"/>
    <property type="match status" value="1"/>
</dbReference>
<gene>
    <name evidence="8" type="ORF">FIM25_00155</name>
</gene>
<dbReference type="AlphaFoldDB" id="A0A5Q4VGC7"/>
<evidence type="ECO:0000256" key="5">
    <source>
        <dbReference type="ARBA" id="ARBA00023004"/>
    </source>
</evidence>
<dbReference type="Pfam" id="PF04055">
    <property type="entry name" value="Radical_SAM"/>
    <property type="match status" value="1"/>
</dbReference>
<accession>A0A5Q4VGC7</accession>
<dbReference type="InterPro" id="IPR058240">
    <property type="entry name" value="rSAM_sf"/>
</dbReference>
<evidence type="ECO:0000313" key="9">
    <source>
        <dbReference type="Proteomes" id="UP000321899"/>
    </source>
</evidence>
<keyword evidence="6" id="KW-0411">Iron-sulfur</keyword>
<comment type="caution">
    <text evidence="8">The sequence shown here is derived from an EMBL/GenBank/DDBJ whole genome shotgun (WGS) entry which is preliminary data.</text>
</comment>
<dbReference type="SFLD" id="SFLDG01086">
    <property type="entry name" value="elongater_protein-like"/>
    <property type="match status" value="1"/>
</dbReference>
<dbReference type="GO" id="GO:0051539">
    <property type="term" value="F:4 iron, 4 sulfur cluster binding"/>
    <property type="evidence" value="ECO:0007669"/>
    <property type="project" value="UniProtKB-KW"/>
</dbReference>
<evidence type="ECO:0000256" key="4">
    <source>
        <dbReference type="ARBA" id="ARBA00022723"/>
    </source>
</evidence>
<dbReference type="EMBL" id="VDMB01000001">
    <property type="protein sequence ID" value="TYT76003.1"/>
    <property type="molecule type" value="Genomic_DNA"/>
</dbReference>
<name>A0A5Q4VGC7_9BACT</name>
<keyword evidence="2" id="KW-0004">4Fe-4S</keyword>
<dbReference type="SFLD" id="SFLDS00029">
    <property type="entry name" value="Radical_SAM"/>
    <property type="match status" value="1"/>
</dbReference>
<evidence type="ECO:0000313" key="8">
    <source>
        <dbReference type="EMBL" id="TYT76003.1"/>
    </source>
</evidence>
<dbReference type="GO" id="GO:0005737">
    <property type="term" value="C:cytoplasm"/>
    <property type="evidence" value="ECO:0007669"/>
    <property type="project" value="TreeGrafter"/>
</dbReference>
<evidence type="ECO:0000256" key="3">
    <source>
        <dbReference type="ARBA" id="ARBA00022691"/>
    </source>
</evidence>
<keyword evidence="4" id="KW-0479">Metal-binding</keyword>
<dbReference type="SMART" id="SM00729">
    <property type="entry name" value="Elp3"/>
    <property type="match status" value="1"/>
</dbReference>
<evidence type="ECO:0000256" key="1">
    <source>
        <dbReference type="ARBA" id="ARBA00001966"/>
    </source>
</evidence>
<dbReference type="PROSITE" id="PS51918">
    <property type="entry name" value="RADICAL_SAM"/>
    <property type="match status" value="1"/>
</dbReference>
<dbReference type="Pfam" id="PF16199">
    <property type="entry name" value="Radical_SAM_C"/>
    <property type="match status" value="1"/>
</dbReference>
<sequence length="346" mass="38545">MFEKELFLIPAQKPFIIPLFLPHAGCRHHCIFCNQNTLHPKSGKKNISTLRNEMDRWLAFPRDLQRPVELAFFGGSFLGLPEKDINACIELVKDIPDAGLRFSTRPDTVSRASLELLSASGLFMTAELGIQSLDERVLRLSARGHGVDEVVEAFKELRQAGISVGAQMMTGLPGASGSSDLDTAERLVSLGPDFARVAPTLVLKGSGLEKLFVRGKYRPMEFSEAVERTAAYVNILEKGGVPVLRIGLQTDAHLEESLLTGPHHPSMGEWVRGRILGDEVLEAFGRMEGNHIKKSLRIRVSLNLRSRMQGMGKSNFLRFERAFFPAPFSIVTEKDQEPDFWVIEYA</sequence>
<proteinExistence type="predicted"/>
<feature type="domain" description="Radical SAM core" evidence="7">
    <location>
        <begin position="12"/>
        <end position="242"/>
    </location>
</feature>
<reference evidence="8 9" key="1">
    <citation type="submission" date="2019-06" db="EMBL/GenBank/DDBJ databases">
        <title>Desulfobotulus mexicanus sp. nov., a novel sulfate-reducing bacterium isolated from the sediment of an alkaline crater lake in Mexico.</title>
        <authorList>
            <person name="Hirschler-Rea A."/>
        </authorList>
    </citation>
    <scope>NUCLEOTIDE SEQUENCE [LARGE SCALE GENOMIC DNA]</scope>
    <source>
        <strain evidence="8 9">PAR22N</strain>
    </source>
</reference>
<dbReference type="PANTHER" id="PTHR11135:SF0">
    <property type="entry name" value="ELONGATOR COMPLEX PROTEIN 3"/>
    <property type="match status" value="1"/>
</dbReference>
<dbReference type="OrthoDB" id="9815044at2"/>
<dbReference type="Proteomes" id="UP000321899">
    <property type="component" value="Unassembled WGS sequence"/>
</dbReference>
<comment type="cofactor">
    <cofactor evidence="1">
        <name>[4Fe-4S] cluster</name>
        <dbReference type="ChEBI" id="CHEBI:49883"/>
    </cofactor>
</comment>
<evidence type="ECO:0000256" key="6">
    <source>
        <dbReference type="ARBA" id="ARBA00023014"/>
    </source>
</evidence>
<keyword evidence="9" id="KW-1185">Reference proteome</keyword>
<dbReference type="GO" id="GO:0046872">
    <property type="term" value="F:metal ion binding"/>
    <property type="evidence" value="ECO:0007669"/>
    <property type="project" value="UniProtKB-KW"/>
</dbReference>
<dbReference type="InterPro" id="IPR007197">
    <property type="entry name" value="rSAM"/>
</dbReference>